<dbReference type="PANTHER" id="PTHR43134">
    <property type="entry name" value="SIGNAL RECOGNITION PARTICLE RECEPTOR SUBUNIT ALPHA"/>
    <property type="match status" value="1"/>
</dbReference>
<evidence type="ECO:0000259" key="14">
    <source>
        <dbReference type="SMART" id="SM00962"/>
    </source>
</evidence>
<dbReference type="InterPro" id="IPR020006">
    <property type="entry name" value="FlhF"/>
</dbReference>
<evidence type="ECO:0000256" key="11">
    <source>
        <dbReference type="ARBA" id="ARBA00023225"/>
    </source>
</evidence>
<dbReference type="NCBIfam" id="TIGR03499">
    <property type="entry name" value="FlhF"/>
    <property type="match status" value="1"/>
</dbReference>
<comment type="subcellular location">
    <subcellularLocation>
        <location evidence="1">Cell membrane</location>
        <topology evidence="1">Peripheral membrane protein</topology>
        <orientation evidence="1">Cytoplasmic side</orientation>
    </subcellularLocation>
</comment>
<dbReference type="CDD" id="cd17873">
    <property type="entry name" value="FlhF"/>
    <property type="match status" value="1"/>
</dbReference>
<evidence type="ECO:0000256" key="4">
    <source>
        <dbReference type="ARBA" id="ARBA00022448"/>
    </source>
</evidence>
<dbReference type="GO" id="GO:0005525">
    <property type="term" value="F:GTP binding"/>
    <property type="evidence" value="ECO:0007669"/>
    <property type="project" value="UniProtKB-UniRule"/>
</dbReference>
<dbReference type="Proteomes" id="UP000095209">
    <property type="component" value="Unassembled WGS sequence"/>
</dbReference>
<keyword evidence="11" id="KW-1006">Bacterial flagellum protein export</keyword>
<dbReference type="AlphaFoldDB" id="A0A1E5LB21"/>
<reference evidence="15 16" key="1">
    <citation type="submission" date="2016-08" db="EMBL/GenBank/DDBJ databases">
        <title>Genome of Bacillus solimangrovi GH2-4.</title>
        <authorList>
            <person name="Lim S."/>
            <person name="Kim B.-C."/>
        </authorList>
    </citation>
    <scope>NUCLEOTIDE SEQUENCE [LARGE SCALE GENOMIC DNA]</scope>
    <source>
        <strain evidence="15 16">GH2-4</strain>
    </source>
</reference>
<evidence type="ECO:0000256" key="13">
    <source>
        <dbReference type="NCBIfam" id="TIGR03499"/>
    </source>
</evidence>
<dbReference type="InterPro" id="IPR000897">
    <property type="entry name" value="SRP54_GTPase_dom"/>
</dbReference>
<dbReference type="GO" id="GO:0005886">
    <property type="term" value="C:plasma membrane"/>
    <property type="evidence" value="ECO:0007669"/>
    <property type="project" value="UniProtKB-SubCell"/>
</dbReference>
<keyword evidence="6" id="KW-0547">Nucleotide-binding</keyword>
<keyword evidence="15" id="KW-0282">Flagellum</keyword>
<evidence type="ECO:0000256" key="7">
    <source>
        <dbReference type="ARBA" id="ARBA00022795"/>
    </source>
</evidence>
<dbReference type="RefSeq" id="WP_069718794.1">
    <property type="nucleotide sequence ID" value="NZ_MJEH01000063.1"/>
</dbReference>
<dbReference type="GO" id="GO:0005047">
    <property type="term" value="F:signal recognition particle binding"/>
    <property type="evidence" value="ECO:0007669"/>
    <property type="project" value="TreeGrafter"/>
</dbReference>
<evidence type="ECO:0000256" key="12">
    <source>
        <dbReference type="ARBA" id="ARBA00025337"/>
    </source>
</evidence>
<protein>
    <recommendedName>
        <fullName evidence="3 13">Flagellar biosynthesis protein FlhF</fullName>
    </recommendedName>
</protein>
<keyword evidence="10" id="KW-0472">Membrane</keyword>
<evidence type="ECO:0000313" key="15">
    <source>
        <dbReference type="EMBL" id="OEH91278.1"/>
    </source>
</evidence>
<dbReference type="FunFam" id="3.40.50.300:FF:000695">
    <property type="entry name" value="Flagellar biosynthesis regulator FlhF"/>
    <property type="match status" value="1"/>
</dbReference>
<comment type="caution">
    <text evidence="15">The sequence shown here is derived from an EMBL/GenBank/DDBJ whole genome shotgun (WGS) entry which is preliminary data.</text>
</comment>
<dbReference type="GO" id="GO:0006614">
    <property type="term" value="P:SRP-dependent cotranslational protein targeting to membrane"/>
    <property type="evidence" value="ECO:0007669"/>
    <property type="project" value="UniProtKB-UniRule"/>
</dbReference>
<evidence type="ECO:0000256" key="1">
    <source>
        <dbReference type="ARBA" id="ARBA00004413"/>
    </source>
</evidence>
<keyword evidence="7" id="KW-1005">Bacterial flagellum biogenesis</keyword>
<dbReference type="EMBL" id="MJEH01000063">
    <property type="protein sequence ID" value="OEH91278.1"/>
    <property type="molecule type" value="Genomic_DNA"/>
</dbReference>
<dbReference type="OrthoDB" id="9778554at2"/>
<accession>A0A1E5LB21</accession>
<keyword evidence="15" id="KW-0969">Cilium</keyword>
<evidence type="ECO:0000256" key="3">
    <source>
        <dbReference type="ARBA" id="ARBA00014919"/>
    </source>
</evidence>
<dbReference type="GO" id="GO:0044781">
    <property type="term" value="P:bacterial-type flagellum organization"/>
    <property type="evidence" value="ECO:0007669"/>
    <property type="project" value="UniProtKB-UniRule"/>
</dbReference>
<comment type="function">
    <text evidence="12">Necessary for flagellar biosynthesis. May be involved in translocation of the flagellum.</text>
</comment>
<name>A0A1E5LB21_9BACI</name>
<keyword evidence="15" id="KW-0966">Cell projection</keyword>
<feature type="domain" description="SRP54-type proteins GTP-binding" evidence="14">
    <location>
        <begin position="190"/>
        <end position="381"/>
    </location>
</feature>
<comment type="similarity">
    <text evidence="2">Belongs to the GTP-binding SRP family.</text>
</comment>
<dbReference type="SMART" id="SM00962">
    <property type="entry name" value="SRP54"/>
    <property type="match status" value="1"/>
</dbReference>
<evidence type="ECO:0000256" key="10">
    <source>
        <dbReference type="ARBA" id="ARBA00023136"/>
    </source>
</evidence>
<evidence type="ECO:0000256" key="9">
    <source>
        <dbReference type="ARBA" id="ARBA00023134"/>
    </source>
</evidence>
<dbReference type="GO" id="GO:0015031">
    <property type="term" value="P:protein transport"/>
    <property type="evidence" value="ECO:0007669"/>
    <property type="project" value="UniProtKB-KW"/>
</dbReference>
<dbReference type="InterPro" id="IPR027417">
    <property type="entry name" value="P-loop_NTPase"/>
</dbReference>
<proteinExistence type="inferred from homology"/>
<evidence type="ECO:0000256" key="6">
    <source>
        <dbReference type="ARBA" id="ARBA00022741"/>
    </source>
</evidence>
<evidence type="ECO:0000256" key="5">
    <source>
        <dbReference type="ARBA" id="ARBA00022475"/>
    </source>
</evidence>
<dbReference type="Pfam" id="PF00448">
    <property type="entry name" value="SRP54"/>
    <property type="match status" value="1"/>
</dbReference>
<sequence length="389" mass="44365">MRVKKFIAPTMPEAMKKVRAELGQDAVILNSKVINKGGFFGLFVKKNIEVIAAIDPEVAQSQQYKKVDKLYEEPKRIQQVQQSDKNLINTDSRSPELLKEIQDLKEMMANLSEVNEATSNHLPSPIRNIHRLLDEQDVYSAIRDELVHELLEKWYLSKGEASFNDVYKWLLDNLHTRLSVLSFGPVQEEKKFINVIGPTGVGKTTTLAKMAAHEVLKRNKKCAFITTDTYRIAAVEQLKTYASILNIPIEVAYTLDDFKKAKEKLESYDKVFVDTAGRNFRNKEYIKDLTKVIDFDKEMETYLVMALTAKNADMEKIHEQFQTIHIDRLIYTKSDETASYGSMLNMCLKNRVGVAYITHGQNVPDDIEKASPKLILNKVFGVNGYEGSS</sequence>
<evidence type="ECO:0000256" key="2">
    <source>
        <dbReference type="ARBA" id="ARBA00008531"/>
    </source>
</evidence>
<dbReference type="GO" id="GO:0003924">
    <property type="term" value="F:GTPase activity"/>
    <property type="evidence" value="ECO:0007669"/>
    <property type="project" value="UniProtKB-UniRule"/>
</dbReference>
<dbReference type="SUPFAM" id="SSF52540">
    <property type="entry name" value="P-loop containing nucleoside triphosphate hydrolases"/>
    <property type="match status" value="1"/>
</dbReference>
<organism evidence="15 16">
    <name type="scientific">Bacillus solimangrovi</name>
    <dbReference type="NCBI Taxonomy" id="1305675"/>
    <lineage>
        <taxon>Bacteria</taxon>
        <taxon>Bacillati</taxon>
        <taxon>Bacillota</taxon>
        <taxon>Bacilli</taxon>
        <taxon>Bacillales</taxon>
        <taxon>Bacillaceae</taxon>
        <taxon>Bacillus</taxon>
    </lineage>
</organism>
<keyword evidence="16" id="KW-1185">Reference proteome</keyword>
<dbReference type="Gene3D" id="3.40.50.300">
    <property type="entry name" value="P-loop containing nucleotide triphosphate hydrolases"/>
    <property type="match status" value="1"/>
</dbReference>
<keyword evidence="8" id="KW-0653">Protein transport</keyword>
<dbReference type="STRING" id="1305675.BFG57_06575"/>
<keyword evidence="4" id="KW-0813">Transport</keyword>
<keyword evidence="5" id="KW-1003">Cell membrane</keyword>
<evidence type="ECO:0000256" key="8">
    <source>
        <dbReference type="ARBA" id="ARBA00022927"/>
    </source>
</evidence>
<keyword evidence="9" id="KW-0342">GTP-binding</keyword>
<dbReference type="Gene3D" id="1.20.120.1380">
    <property type="entry name" value="Flagellar FlhF biosynthesis protein, N domain"/>
    <property type="match status" value="1"/>
</dbReference>
<evidence type="ECO:0000313" key="16">
    <source>
        <dbReference type="Proteomes" id="UP000095209"/>
    </source>
</evidence>
<dbReference type="InterPro" id="IPR047040">
    <property type="entry name" value="FlhF__GTPase_dom"/>
</dbReference>
<dbReference type="PANTHER" id="PTHR43134:SF3">
    <property type="entry name" value="FLAGELLAR BIOSYNTHESIS PROTEIN FLHF"/>
    <property type="match status" value="1"/>
</dbReference>
<gene>
    <name evidence="15" type="ORF">BFG57_06575</name>
</gene>